<sequence>MNKLETEESPIIKVNQCIFGYNNGHRLLASSSKFISEIEFPMLVYSDLNPGTFLKKDESYWSGLPLSFSKQYALMKTWAAPEMSRPGCVWTHVLLITFADIARFEDFGVLKRLFHKPDGALEFEKYNKIIELSESDLHEKSDNDFEISESRLLELIRAVYDKKRKISLYGKVNDFENEIFRLWSQQWPSLRRNFSFRNAGGDANLLGSVDKFDLQIIHAEEINSSVVENYNPTKLEDLIISDILNRSPAEFRRFMWRYGADAQIGKDVFYQLAEVYLYAINIEDKNSEIYFEKIAECFKNPNEGLILKDDLISVEKNQYSLIPSLDPIESIFFLMHKESLNVGFRDSQIIPLIQWLWVVERNDLLNLINQSEGTNARIRNLIISEIIRLIAPQELFSLTADFRALRKELIILNPEFLDNEYLIEISEEELFTYFDLEDLEMNLINRMLIRLLPKDSNLLVYTLFARFPNEVTKNALSFLNQQQINWHAWRTWISVITRDINWFFSNGFLDSLTSKTAITLVAQSLGLENEGVFKIGPKPWIDILKIAKDEVTGGLRDYLNLFLIILSLRNPQRGVEYFFEYAFESLHSRILNNNLSYEEWNILSRNLPLAHWWQLWDLGFRLRTGLVDAYVWSALDKESFFKVVSDKKLMKDLVEIALDSKKGKKYLKKED</sequence>
<name>A0A2P1QVV0_9LEPT</name>
<dbReference type="Proteomes" id="UP000033961">
    <property type="component" value="Chromosome I"/>
</dbReference>
<accession>A0A2P1QVV0</accession>
<organism evidence="1 2">
    <name type="scientific">Leptospira santarosai</name>
    <dbReference type="NCBI Taxonomy" id="28183"/>
    <lineage>
        <taxon>Bacteria</taxon>
        <taxon>Pseudomonadati</taxon>
        <taxon>Spirochaetota</taxon>
        <taxon>Spirochaetia</taxon>
        <taxon>Leptospirales</taxon>
        <taxon>Leptospiraceae</taxon>
        <taxon>Leptospira</taxon>
    </lineage>
</organism>
<dbReference type="EMBL" id="CP027843">
    <property type="protein sequence ID" value="AVQ13045.1"/>
    <property type="molecule type" value="Genomic_DNA"/>
</dbReference>
<evidence type="ECO:0000313" key="2">
    <source>
        <dbReference type="Proteomes" id="UP000033961"/>
    </source>
</evidence>
<protein>
    <submittedName>
        <fullName evidence="1">Uncharacterized protein</fullName>
    </submittedName>
</protein>
<evidence type="ECO:0000313" key="1">
    <source>
        <dbReference type="EMBL" id="AVQ13045.1"/>
    </source>
</evidence>
<dbReference type="Pfam" id="PF20012">
    <property type="entry name" value="GAP1-N1"/>
    <property type="match status" value="1"/>
</dbReference>
<dbReference type="AlphaFoldDB" id="A0A2P1QVV0"/>
<proteinExistence type="predicted"/>
<reference evidence="1 2" key="1">
    <citation type="journal article" date="2015" name="Genome Announc.">
        <title>Draft Genome Sequences of Leptospira santarosai Strains U160, U164, and U233, Isolated from Asymptomatic Cattle.</title>
        <authorList>
            <person name="Kremer F.S."/>
            <person name="Eslabao M.R."/>
            <person name="Provisor M."/>
            <person name="Woloski R.D."/>
            <person name="Ramires O.V."/>
            <person name="Moreno L.Z."/>
            <person name="Moreno A.M."/>
            <person name="Hamond C."/>
            <person name="Lilenbaum W."/>
            <person name="Dellagostin O.A."/>
        </authorList>
    </citation>
    <scope>NUCLEOTIDE SEQUENCE [LARGE SCALE GENOMIC DNA]</scope>
    <source>
        <strain evidence="1 2">U160</strain>
    </source>
</reference>
<gene>
    <name evidence="1" type="ORF">XB16_2741</name>
</gene>